<dbReference type="InterPro" id="IPR036890">
    <property type="entry name" value="HATPase_C_sf"/>
</dbReference>
<keyword evidence="8" id="KW-0472">Membrane</keyword>
<organism evidence="11 12">
    <name type="scientific">Xylanibacter muris</name>
    <dbReference type="NCBI Taxonomy" id="2736290"/>
    <lineage>
        <taxon>Bacteria</taxon>
        <taxon>Pseudomonadati</taxon>
        <taxon>Bacteroidota</taxon>
        <taxon>Bacteroidia</taxon>
        <taxon>Bacteroidales</taxon>
        <taxon>Prevotellaceae</taxon>
        <taxon>Xylanibacter</taxon>
    </lineage>
</organism>
<evidence type="ECO:0000259" key="9">
    <source>
        <dbReference type="PROSITE" id="PS50109"/>
    </source>
</evidence>
<keyword evidence="12" id="KW-1185">Reference proteome</keyword>
<dbReference type="EC" id="2.7.13.3" evidence="3"/>
<gene>
    <name evidence="11" type="ORF">HPS56_08370</name>
</gene>
<dbReference type="RefSeq" id="WP_172275692.1">
    <property type="nucleotide sequence ID" value="NZ_CASGMU010000006.1"/>
</dbReference>
<dbReference type="SMART" id="SM00388">
    <property type="entry name" value="HisKA"/>
    <property type="match status" value="1"/>
</dbReference>
<proteinExistence type="predicted"/>
<evidence type="ECO:0000259" key="10">
    <source>
        <dbReference type="PROSITE" id="PS50885"/>
    </source>
</evidence>
<feature type="domain" description="HAMP" evidence="10">
    <location>
        <begin position="185"/>
        <end position="237"/>
    </location>
</feature>
<evidence type="ECO:0000256" key="6">
    <source>
        <dbReference type="ARBA" id="ARBA00022777"/>
    </source>
</evidence>
<dbReference type="InterPro" id="IPR003660">
    <property type="entry name" value="HAMP_dom"/>
</dbReference>
<keyword evidence="8" id="KW-0812">Transmembrane</keyword>
<dbReference type="PRINTS" id="PR00344">
    <property type="entry name" value="BCTRLSENSOR"/>
</dbReference>
<dbReference type="InterPro" id="IPR003661">
    <property type="entry name" value="HisK_dim/P_dom"/>
</dbReference>
<evidence type="ECO:0000313" key="11">
    <source>
        <dbReference type="EMBL" id="NPD92357.1"/>
    </source>
</evidence>
<keyword evidence="7" id="KW-0902">Two-component regulatory system</keyword>
<dbReference type="InterPro" id="IPR005467">
    <property type="entry name" value="His_kinase_dom"/>
</dbReference>
<dbReference type="SUPFAM" id="SSF55874">
    <property type="entry name" value="ATPase domain of HSP90 chaperone/DNA topoisomerase II/histidine kinase"/>
    <property type="match status" value="1"/>
</dbReference>
<dbReference type="Gene3D" id="1.10.287.130">
    <property type="match status" value="1"/>
</dbReference>
<feature type="domain" description="Histidine kinase" evidence="9">
    <location>
        <begin position="263"/>
        <end position="479"/>
    </location>
</feature>
<dbReference type="Pfam" id="PF02518">
    <property type="entry name" value="HATPase_c"/>
    <property type="match status" value="1"/>
</dbReference>
<evidence type="ECO:0000256" key="3">
    <source>
        <dbReference type="ARBA" id="ARBA00012438"/>
    </source>
</evidence>
<dbReference type="InterPro" id="IPR004358">
    <property type="entry name" value="Sig_transdc_His_kin-like_C"/>
</dbReference>
<comment type="subcellular location">
    <subcellularLocation>
        <location evidence="2">Membrane</location>
    </subcellularLocation>
</comment>
<comment type="caution">
    <text evidence="11">The sequence shown here is derived from an EMBL/GenBank/DDBJ whole genome shotgun (WGS) entry which is preliminary data.</text>
</comment>
<dbReference type="Proteomes" id="UP000714420">
    <property type="component" value="Unassembled WGS sequence"/>
</dbReference>
<dbReference type="PANTHER" id="PTHR45453:SF1">
    <property type="entry name" value="PHOSPHATE REGULON SENSOR PROTEIN PHOR"/>
    <property type="match status" value="1"/>
</dbReference>
<evidence type="ECO:0000256" key="7">
    <source>
        <dbReference type="ARBA" id="ARBA00023012"/>
    </source>
</evidence>
<dbReference type="InterPro" id="IPR003594">
    <property type="entry name" value="HATPase_dom"/>
</dbReference>
<evidence type="ECO:0000313" key="12">
    <source>
        <dbReference type="Proteomes" id="UP000714420"/>
    </source>
</evidence>
<dbReference type="PROSITE" id="PS50109">
    <property type="entry name" value="HIS_KIN"/>
    <property type="match status" value="1"/>
</dbReference>
<dbReference type="SMART" id="SM00387">
    <property type="entry name" value="HATPase_c"/>
    <property type="match status" value="1"/>
</dbReference>
<name>A0ABX2AP80_9BACT</name>
<feature type="transmembrane region" description="Helical" evidence="8">
    <location>
        <begin position="12"/>
        <end position="33"/>
    </location>
</feature>
<reference evidence="11 12" key="1">
    <citation type="submission" date="2020-05" db="EMBL/GenBank/DDBJ databases">
        <title>Distinct polysaccharide utilization as determinants for interspecies competition between intestinal Prevotella spp.</title>
        <authorList>
            <person name="Galvez E.J.C."/>
            <person name="Iljazovic A."/>
            <person name="Strowig T."/>
        </authorList>
    </citation>
    <scope>NUCLEOTIDE SEQUENCE [LARGE SCALE GENOMIC DNA]</scope>
    <source>
        <strain evidence="11 12">PMUR</strain>
    </source>
</reference>
<dbReference type="GO" id="GO:0016301">
    <property type="term" value="F:kinase activity"/>
    <property type="evidence" value="ECO:0007669"/>
    <property type="project" value="UniProtKB-KW"/>
</dbReference>
<dbReference type="EMBL" id="JABKKF010000007">
    <property type="protein sequence ID" value="NPD92357.1"/>
    <property type="molecule type" value="Genomic_DNA"/>
</dbReference>
<dbReference type="Pfam" id="PF00512">
    <property type="entry name" value="HisKA"/>
    <property type="match status" value="1"/>
</dbReference>
<dbReference type="InterPro" id="IPR036097">
    <property type="entry name" value="HisK_dim/P_sf"/>
</dbReference>
<evidence type="ECO:0000256" key="1">
    <source>
        <dbReference type="ARBA" id="ARBA00000085"/>
    </source>
</evidence>
<keyword evidence="4" id="KW-0597">Phosphoprotein</keyword>
<dbReference type="Gene3D" id="6.10.340.10">
    <property type="match status" value="1"/>
</dbReference>
<dbReference type="Gene3D" id="3.30.565.10">
    <property type="entry name" value="Histidine kinase-like ATPase, C-terminal domain"/>
    <property type="match status" value="1"/>
</dbReference>
<evidence type="ECO:0000256" key="8">
    <source>
        <dbReference type="SAM" id="Phobius"/>
    </source>
</evidence>
<keyword evidence="5" id="KW-0808">Transferase</keyword>
<dbReference type="SUPFAM" id="SSF47384">
    <property type="entry name" value="Homodimeric domain of signal transducing histidine kinase"/>
    <property type="match status" value="1"/>
</dbReference>
<keyword evidence="8" id="KW-1133">Transmembrane helix</keyword>
<dbReference type="CDD" id="cd00075">
    <property type="entry name" value="HATPase"/>
    <property type="match status" value="1"/>
</dbReference>
<dbReference type="CDD" id="cd00082">
    <property type="entry name" value="HisKA"/>
    <property type="match status" value="1"/>
</dbReference>
<sequence>MVNGLKLSYHARLFLILLGLSWVLVLCFLAFQYDREKRFKVEMFNAQLQLYNNHILDAISAGDTITDILQKSVKPIGGLRVTVVDMEGNVVFDNSLDKLPTENHLSRSEVSEAVRKGSGYTIRRHSHSTNDTYFYSATKGDVGIVRSAVPYSVSLQDVLKADGSFLWFMLAVTLGISIVGYFATRRIGRTISRLNGFAERAERGERIYDNEPFPHDELGSISRHIIRLYARLQRTTAELDREHRIAMHEEQEKIRIKKQLTNNINHELKTPVASIKVCLETLIDHPELEEARRKDFLKRCHANTERLGRLLDDVSVITRMDDGTRLIEKTMLDVNGIVDDICDDIAGGLHNKNMTVRIMLPPGIMVKGNAMLISSIFRNLADNAIAYSGGTELVVSLVGETSLQYTFSVYDDGVGVPEEHLPRIFERFYRIDKGRSRLMGGTGLGLSIVKNAVIIHGGTISVENRKEGGLMFVFSIMKE</sequence>
<comment type="catalytic activity">
    <reaction evidence="1">
        <text>ATP + protein L-histidine = ADP + protein N-phospho-L-histidine.</text>
        <dbReference type="EC" id="2.7.13.3"/>
    </reaction>
</comment>
<accession>A0ABX2AP80</accession>
<protein>
    <recommendedName>
        <fullName evidence="3">histidine kinase</fullName>
        <ecNumber evidence="3">2.7.13.3</ecNumber>
    </recommendedName>
</protein>
<dbReference type="InterPro" id="IPR050351">
    <property type="entry name" value="BphY/WalK/GraS-like"/>
</dbReference>
<keyword evidence="6 11" id="KW-0418">Kinase</keyword>
<evidence type="ECO:0000256" key="2">
    <source>
        <dbReference type="ARBA" id="ARBA00004370"/>
    </source>
</evidence>
<dbReference type="PROSITE" id="PS50885">
    <property type="entry name" value="HAMP"/>
    <property type="match status" value="1"/>
</dbReference>
<feature type="transmembrane region" description="Helical" evidence="8">
    <location>
        <begin position="165"/>
        <end position="184"/>
    </location>
</feature>
<dbReference type="PANTHER" id="PTHR45453">
    <property type="entry name" value="PHOSPHATE REGULON SENSOR PROTEIN PHOR"/>
    <property type="match status" value="1"/>
</dbReference>
<evidence type="ECO:0000256" key="4">
    <source>
        <dbReference type="ARBA" id="ARBA00022553"/>
    </source>
</evidence>
<evidence type="ECO:0000256" key="5">
    <source>
        <dbReference type="ARBA" id="ARBA00022679"/>
    </source>
</evidence>